<evidence type="ECO:0000256" key="2">
    <source>
        <dbReference type="ARBA" id="ARBA00022801"/>
    </source>
</evidence>
<keyword evidence="6" id="KW-1185">Reference proteome</keyword>
<protein>
    <recommendedName>
        <fullName evidence="7">Acyl-CoA thioesterase II</fullName>
    </recommendedName>
</protein>
<dbReference type="GO" id="GO:0006637">
    <property type="term" value="P:acyl-CoA metabolic process"/>
    <property type="evidence" value="ECO:0007669"/>
    <property type="project" value="InterPro"/>
</dbReference>
<dbReference type="Proteomes" id="UP001152885">
    <property type="component" value="Unassembled WGS sequence"/>
</dbReference>
<evidence type="ECO:0000256" key="1">
    <source>
        <dbReference type="ARBA" id="ARBA00006538"/>
    </source>
</evidence>
<organism evidence="5 6">
    <name type="scientific">Candida verbasci</name>
    <dbReference type="NCBI Taxonomy" id="1227364"/>
    <lineage>
        <taxon>Eukaryota</taxon>
        <taxon>Fungi</taxon>
        <taxon>Dikarya</taxon>
        <taxon>Ascomycota</taxon>
        <taxon>Saccharomycotina</taxon>
        <taxon>Pichiomycetes</taxon>
        <taxon>Debaryomycetaceae</taxon>
        <taxon>Candida/Lodderomyces clade</taxon>
        <taxon>Candida</taxon>
    </lineage>
</organism>
<dbReference type="Pfam" id="PF20789">
    <property type="entry name" value="4HBT_3C"/>
    <property type="match status" value="1"/>
</dbReference>
<comment type="similarity">
    <text evidence="1">Belongs to the C/M/P thioester hydrolase family.</text>
</comment>
<dbReference type="InterPro" id="IPR042171">
    <property type="entry name" value="Acyl-CoA_hotdog"/>
</dbReference>
<feature type="domain" description="Acyl-CoA thioesterase-like N-terminal HotDog" evidence="3">
    <location>
        <begin position="42"/>
        <end position="115"/>
    </location>
</feature>
<evidence type="ECO:0000259" key="4">
    <source>
        <dbReference type="Pfam" id="PF20789"/>
    </source>
</evidence>
<evidence type="ECO:0000259" key="3">
    <source>
        <dbReference type="Pfam" id="PF13622"/>
    </source>
</evidence>
<dbReference type="AlphaFoldDB" id="A0A9W4TTS4"/>
<dbReference type="PANTHER" id="PTHR11066">
    <property type="entry name" value="ACYL-COA THIOESTERASE"/>
    <property type="match status" value="1"/>
</dbReference>
<dbReference type="CDD" id="cd03444">
    <property type="entry name" value="Thioesterase_II_repeat1"/>
    <property type="match status" value="1"/>
</dbReference>
<keyword evidence="2" id="KW-0378">Hydrolase</keyword>
<feature type="domain" description="Acyl-CoA thioesterase-like C-terminal" evidence="4">
    <location>
        <begin position="228"/>
        <end position="282"/>
    </location>
</feature>
<dbReference type="InterPro" id="IPR049450">
    <property type="entry name" value="ACOT8-like_C"/>
</dbReference>
<comment type="caution">
    <text evidence="5">The sequence shown here is derived from an EMBL/GenBank/DDBJ whole genome shotgun (WGS) entry which is preliminary data.</text>
</comment>
<reference evidence="5" key="1">
    <citation type="submission" date="2022-12" db="EMBL/GenBank/DDBJ databases">
        <authorList>
            <person name="Brejova B."/>
        </authorList>
    </citation>
    <scope>NUCLEOTIDE SEQUENCE</scope>
</reference>
<dbReference type="InterPro" id="IPR029069">
    <property type="entry name" value="HotDog_dom_sf"/>
</dbReference>
<dbReference type="OrthoDB" id="68328at2759"/>
<dbReference type="CDD" id="cd03445">
    <property type="entry name" value="Thioesterase_II_repeat2"/>
    <property type="match status" value="1"/>
</dbReference>
<dbReference type="PANTHER" id="PTHR11066:SF34">
    <property type="entry name" value="ACYL-COENZYME A THIOESTERASE 8"/>
    <property type="match status" value="1"/>
</dbReference>
<dbReference type="Gene3D" id="2.40.160.210">
    <property type="entry name" value="Acyl-CoA thioesterase, double hotdog domain"/>
    <property type="match status" value="1"/>
</dbReference>
<proteinExistence type="inferred from homology"/>
<dbReference type="GO" id="GO:0009062">
    <property type="term" value="P:fatty acid catabolic process"/>
    <property type="evidence" value="ECO:0007669"/>
    <property type="project" value="TreeGrafter"/>
</dbReference>
<dbReference type="SUPFAM" id="SSF54637">
    <property type="entry name" value="Thioesterase/thiol ester dehydrase-isomerase"/>
    <property type="match status" value="2"/>
</dbReference>
<evidence type="ECO:0000313" key="5">
    <source>
        <dbReference type="EMBL" id="CAI5756475.1"/>
    </source>
</evidence>
<dbReference type="InterPro" id="IPR003703">
    <property type="entry name" value="Acyl_CoA_thio"/>
</dbReference>
<dbReference type="InterPro" id="IPR049449">
    <property type="entry name" value="TesB_ACOT8-like_N"/>
</dbReference>
<accession>A0A9W4TTS4</accession>
<dbReference type="GO" id="GO:0047617">
    <property type="term" value="F:fatty acyl-CoA hydrolase activity"/>
    <property type="evidence" value="ECO:0007669"/>
    <property type="project" value="InterPro"/>
</dbReference>
<dbReference type="EMBL" id="CANTUO010000001">
    <property type="protein sequence ID" value="CAI5756475.1"/>
    <property type="molecule type" value="Genomic_DNA"/>
</dbReference>
<gene>
    <name evidence="5" type="ORF">CANVERA_P0991</name>
</gene>
<sequence length="296" mass="34387">MTISNSTRSIETIDAKEDFELIKIDESSYKGKYPLKKPTAKHRGVYGGNLVGQGLLVAILSSPNSIPHSLHSYFVRPVNDESEITWKIEKISNGRNYSNRLIKGYQNGKMVYVLNASLTKPKSSSSFEYHEEQDQQFSDQSKAKYWQKNNKIRIETKRFEANTNKDSFNWLMRYGIQNEQKITGIDETFKYVILSILTDWKNLQMILKENENVNNGANEYFLTNPKFNVSMDHSIYFHDDDFDPTDWLNFQAKCTRISHDRALIIAEIYNINGKHVATIIQERLYVIDEEAMKAKL</sequence>
<evidence type="ECO:0008006" key="7">
    <source>
        <dbReference type="Google" id="ProtNLM"/>
    </source>
</evidence>
<name>A0A9W4TTS4_9ASCO</name>
<dbReference type="GO" id="GO:0005782">
    <property type="term" value="C:peroxisomal matrix"/>
    <property type="evidence" value="ECO:0007669"/>
    <property type="project" value="UniProtKB-SubCell"/>
</dbReference>
<evidence type="ECO:0000313" key="6">
    <source>
        <dbReference type="Proteomes" id="UP001152885"/>
    </source>
</evidence>
<dbReference type="Pfam" id="PF13622">
    <property type="entry name" value="4HBT_3"/>
    <property type="match status" value="1"/>
</dbReference>